<dbReference type="SUPFAM" id="SSF53850">
    <property type="entry name" value="Periplasmic binding protein-like II"/>
    <property type="match status" value="1"/>
</dbReference>
<dbReference type="PROSITE" id="PS51257">
    <property type="entry name" value="PROKAR_LIPOPROTEIN"/>
    <property type="match status" value="1"/>
</dbReference>
<protein>
    <submittedName>
        <fullName evidence="2">TAXI family TRAP transporter solute-binding subunit</fullName>
    </submittedName>
</protein>
<keyword evidence="1" id="KW-0732">Signal</keyword>
<comment type="caution">
    <text evidence="2">The sequence shown here is derived from an EMBL/GenBank/DDBJ whole genome shotgun (WGS) entry which is preliminary data.</text>
</comment>
<accession>A0ABX1G0H9</accession>
<dbReference type="Pfam" id="PF16868">
    <property type="entry name" value="NMT1_3"/>
    <property type="match status" value="1"/>
</dbReference>
<organism evidence="2 3">
    <name type="scientific">Paeniglutamicibacter terrestris</name>
    <dbReference type="NCBI Taxonomy" id="2723403"/>
    <lineage>
        <taxon>Bacteria</taxon>
        <taxon>Bacillati</taxon>
        <taxon>Actinomycetota</taxon>
        <taxon>Actinomycetes</taxon>
        <taxon>Micrococcales</taxon>
        <taxon>Micrococcaceae</taxon>
        <taxon>Paeniglutamicibacter</taxon>
    </lineage>
</organism>
<evidence type="ECO:0000313" key="2">
    <source>
        <dbReference type="EMBL" id="NKG19717.1"/>
    </source>
</evidence>
<dbReference type="PANTHER" id="PTHR42941:SF1">
    <property type="entry name" value="SLL1037 PROTEIN"/>
    <property type="match status" value="1"/>
</dbReference>
<sequence length="330" mass="33959">MRRDGLTRRNLLRALLAAGAASALTPVLASCTPTPRAASMVVAGGESGGFYLEFATLLADSLQRHQVASVASVEITGGSLDNVKKLLSGEATLAVALADAASLSVGRESQHGGKIVALGRVYENYVHALVRKDSPISSINDLVGRTVAVGTEGSGTSLITPRLFDVAKLSTITAGSSNKAVTVLPLGLNDGLAALAEKSVDALFWCGGVPTASIANAHATTPFSLLDLSALLPGLSQEYGTFYDKVLIPANSYAGMDAVWSIGVANLLLCRSDLDDATVKATVKLLVGHGDELIPQSSAGVQFLSSETLINTADIPLHPAAAAAYRELHG</sequence>
<dbReference type="EMBL" id="JAAWVT010000001">
    <property type="protein sequence ID" value="NKG19717.1"/>
    <property type="molecule type" value="Genomic_DNA"/>
</dbReference>
<keyword evidence="3" id="KW-1185">Reference proteome</keyword>
<name>A0ABX1G0H9_9MICC</name>
<dbReference type="Proteomes" id="UP000746595">
    <property type="component" value="Unassembled WGS sequence"/>
</dbReference>
<dbReference type="PROSITE" id="PS51318">
    <property type="entry name" value="TAT"/>
    <property type="match status" value="1"/>
</dbReference>
<dbReference type="InterPro" id="IPR006311">
    <property type="entry name" value="TAT_signal"/>
</dbReference>
<reference evidence="2 3" key="1">
    <citation type="submission" date="2020-04" db="EMBL/GenBank/DDBJ databases">
        <title>Paeniglutamicibacter sp. ANT13_2, a novel actinomycete isolated from sediment in Antarctica.</title>
        <authorList>
            <person name="Sakdapetsiri C."/>
            <person name="Pinyakong O."/>
        </authorList>
    </citation>
    <scope>NUCLEOTIDE SEQUENCE [LARGE SCALE GENOMIC DNA]</scope>
    <source>
        <strain evidence="2 3">ANT13_2</strain>
    </source>
</reference>
<dbReference type="NCBIfam" id="TIGR02122">
    <property type="entry name" value="TRAP_TAXI"/>
    <property type="match status" value="1"/>
</dbReference>
<feature type="signal peptide" evidence="1">
    <location>
        <begin position="1"/>
        <end position="29"/>
    </location>
</feature>
<evidence type="ECO:0000256" key="1">
    <source>
        <dbReference type="SAM" id="SignalP"/>
    </source>
</evidence>
<dbReference type="PANTHER" id="PTHR42941">
    <property type="entry name" value="SLL1037 PROTEIN"/>
    <property type="match status" value="1"/>
</dbReference>
<proteinExistence type="predicted"/>
<gene>
    <name evidence="2" type="ORF">HED64_03200</name>
</gene>
<dbReference type="RefSeq" id="WP_168150632.1">
    <property type="nucleotide sequence ID" value="NZ_JAAWVT010000001.1"/>
</dbReference>
<feature type="chain" id="PRO_5046718056" evidence="1">
    <location>
        <begin position="30"/>
        <end position="330"/>
    </location>
</feature>
<dbReference type="Gene3D" id="3.40.190.10">
    <property type="entry name" value="Periplasmic binding protein-like II"/>
    <property type="match status" value="2"/>
</dbReference>
<dbReference type="InterPro" id="IPR011852">
    <property type="entry name" value="TRAP_TAXI"/>
</dbReference>
<evidence type="ECO:0000313" key="3">
    <source>
        <dbReference type="Proteomes" id="UP000746595"/>
    </source>
</evidence>